<gene>
    <name evidence="2" type="ORF">E2626_13400</name>
</gene>
<dbReference type="Proteomes" id="UP000297776">
    <property type="component" value="Unassembled WGS sequence"/>
</dbReference>
<keyword evidence="1" id="KW-0812">Transmembrane</keyword>
<evidence type="ECO:0000313" key="2">
    <source>
        <dbReference type="EMBL" id="TFD99837.1"/>
    </source>
</evidence>
<feature type="transmembrane region" description="Helical" evidence="1">
    <location>
        <begin position="37"/>
        <end position="65"/>
    </location>
</feature>
<proteinExistence type="predicted"/>
<evidence type="ECO:0000313" key="3">
    <source>
        <dbReference type="Proteomes" id="UP000297776"/>
    </source>
</evidence>
<dbReference type="AlphaFoldDB" id="A0A4Y8LC56"/>
<comment type="caution">
    <text evidence="2">The sequence shown here is derived from an EMBL/GenBank/DDBJ whole genome shotgun (WGS) entry which is preliminary data.</text>
</comment>
<accession>A0A4Y8LC56</accession>
<name>A0A4Y8LC56_9BACL</name>
<sequence length="67" mass="6960">MVPFLGFFLGIGGIITANISMKQIAMSEEAGKGLAISGLICSIVGIIIQLFTVLAWILFVGVAIFSG</sequence>
<organism evidence="2 3">
    <name type="scientific">Jeotgalibacillus salarius</name>
    <dbReference type="NCBI Taxonomy" id="546023"/>
    <lineage>
        <taxon>Bacteria</taxon>
        <taxon>Bacillati</taxon>
        <taxon>Bacillota</taxon>
        <taxon>Bacilli</taxon>
        <taxon>Bacillales</taxon>
        <taxon>Caryophanaceae</taxon>
        <taxon>Jeotgalibacillus</taxon>
    </lineage>
</organism>
<evidence type="ECO:0000256" key="1">
    <source>
        <dbReference type="SAM" id="Phobius"/>
    </source>
</evidence>
<keyword evidence="1" id="KW-0472">Membrane</keyword>
<keyword evidence="3" id="KW-1185">Reference proteome</keyword>
<dbReference type="EMBL" id="SORX01000008">
    <property type="protein sequence ID" value="TFD99837.1"/>
    <property type="molecule type" value="Genomic_DNA"/>
</dbReference>
<protein>
    <submittedName>
        <fullName evidence="2">DUF4190 domain-containing protein</fullName>
    </submittedName>
</protein>
<dbReference type="OrthoDB" id="2972738at2"/>
<reference evidence="2 3" key="1">
    <citation type="submission" date="2019-03" db="EMBL/GenBank/DDBJ databases">
        <authorList>
            <person name="Yang Y."/>
        </authorList>
    </citation>
    <scope>NUCLEOTIDE SEQUENCE [LARGE SCALE GENOMIC DNA]</scope>
    <source>
        <strain evidence="2 3">ASL-1</strain>
    </source>
</reference>
<keyword evidence="1" id="KW-1133">Transmembrane helix</keyword>